<dbReference type="EnsemblProtists" id="EOD18334">
    <property type="protein sequence ID" value="EOD18334"/>
    <property type="gene ID" value="EMIHUDRAFT_432382"/>
</dbReference>
<accession>A0A0D3J499</accession>
<name>A0A0D3J499_EMIH1</name>
<organism evidence="2 3">
    <name type="scientific">Emiliania huxleyi (strain CCMP1516)</name>
    <dbReference type="NCBI Taxonomy" id="280463"/>
    <lineage>
        <taxon>Eukaryota</taxon>
        <taxon>Haptista</taxon>
        <taxon>Haptophyta</taxon>
        <taxon>Prymnesiophyceae</taxon>
        <taxon>Isochrysidales</taxon>
        <taxon>Noelaerhabdaceae</taxon>
        <taxon>Emiliania</taxon>
    </lineage>
</organism>
<protein>
    <submittedName>
        <fullName evidence="2">Uncharacterized protein</fullName>
    </submittedName>
</protein>
<evidence type="ECO:0000313" key="2">
    <source>
        <dbReference type="EnsemblProtists" id="EOD18334"/>
    </source>
</evidence>
<dbReference type="PaxDb" id="2903-EOD18334"/>
<reference evidence="2" key="2">
    <citation type="submission" date="2024-10" db="UniProtKB">
        <authorList>
            <consortium name="EnsemblProtists"/>
        </authorList>
    </citation>
    <scope>IDENTIFICATION</scope>
</reference>
<proteinExistence type="predicted"/>
<reference evidence="3" key="1">
    <citation type="journal article" date="2013" name="Nature">
        <title>Pan genome of the phytoplankton Emiliania underpins its global distribution.</title>
        <authorList>
            <person name="Read B.A."/>
            <person name="Kegel J."/>
            <person name="Klute M.J."/>
            <person name="Kuo A."/>
            <person name="Lefebvre S.C."/>
            <person name="Maumus F."/>
            <person name="Mayer C."/>
            <person name="Miller J."/>
            <person name="Monier A."/>
            <person name="Salamov A."/>
            <person name="Young J."/>
            <person name="Aguilar M."/>
            <person name="Claverie J.M."/>
            <person name="Frickenhaus S."/>
            <person name="Gonzalez K."/>
            <person name="Herman E.K."/>
            <person name="Lin Y.C."/>
            <person name="Napier J."/>
            <person name="Ogata H."/>
            <person name="Sarno A.F."/>
            <person name="Shmutz J."/>
            <person name="Schroeder D."/>
            <person name="de Vargas C."/>
            <person name="Verret F."/>
            <person name="von Dassow P."/>
            <person name="Valentin K."/>
            <person name="Van de Peer Y."/>
            <person name="Wheeler G."/>
            <person name="Dacks J.B."/>
            <person name="Delwiche C.F."/>
            <person name="Dyhrman S.T."/>
            <person name="Glockner G."/>
            <person name="John U."/>
            <person name="Richards T."/>
            <person name="Worden A.Z."/>
            <person name="Zhang X."/>
            <person name="Grigoriev I.V."/>
            <person name="Allen A.E."/>
            <person name="Bidle K."/>
            <person name="Borodovsky M."/>
            <person name="Bowler C."/>
            <person name="Brownlee C."/>
            <person name="Cock J.M."/>
            <person name="Elias M."/>
            <person name="Gladyshev V.N."/>
            <person name="Groth M."/>
            <person name="Guda C."/>
            <person name="Hadaegh A."/>
            <person name="Iglesias-Rodriguez M.D."/>
            <person name="Jenkins J."/>
            <person name="Jones B.M."/>
            <person name="Lawson T."/>
            <person name="Leese F."/>
            <person name="Lindquist E."/>
            <person name="Lobanov A."/>
            <person name="Lomsadze A."/>
            <person name="Malik S.B."/>
            <person name="Marsh M.E."/>
            <person name="Mackinder L."/>
            <person name="Mock T."/>
            <person name="Mueller-Roeber B."/>
            <person name="Pagarete A."/>
            <person name="Parker M."/>
            <person name="Probert I."/>
            <person name="Quesneville H."/>
            <person name="Raines C."/>
            <person name="Rensing S.A."/>
            <person name="Riano-Pachon D.M."/>
            <person name="Richier S."/>
            <person name="Rokitta S."/>
            <person name="Shiraiwa Y."/>
            <person name="Soanes D.M."/>
            <person name="van der Giezen M."/>
            <person name="Wahlund T.M."/>
            <person name="Williams B."/>
            <person name="Wilson W."/>
            <person name="Wolfe G."/>
            <person name="Wurch L.L."/>
        </authorList>
    </citation>
    <scope>NUCLEOTIDE SEQUENCE</scope>
</reference>
<feature type="compositionally biased region" description="Basic and acidic residues" evidence="1">
    <location>
        <begin position="12"/>
        <end position="33"/>
    </location>
</feature>
<dbReference type="HOGENOM" id="CLU_1334050_0_0_1"/>
<dbReference type="KEGG" id="ehx:EMIHUDRAFT_432382"/>
<dbReference type="AlphaFoldDB" id="A0A0D3J499"/>
<sequence>MSSRPKPTAPKPDPKFVEERRAEEKGGATEEKSSSNPIQNCWAWVSENLGWIGTGKNYGLIALNVSPGGTSFLYESVMNMGGDFKEGLLKCAFFKDAAGPWKGDTDPNKVGKICNTAAKSVGSLKLFGACGPNNGLVEVSVGPQSMPLAYVSVYKPGMGLVTSQTFGSVAGFSKDGEGNVVGLTTEDADGNKFVKYPPAPTPCGGD</sequence>
<keyword evidence="3" id="KW-1185">Reference proteome</keyword>
<evidence type="ECO:0000256" key="1">
    <source>
        <dbReference type="SAM" id="MobiDB-lite"/>
    </source>
</evidence>
<evidence type="ECO:0000313" key="3">
    <source>
        <dbReference type="Proteomes" id="UP000013827"/>
    </source>
</evidence>
<feature type="region of interest" description="Disordered" evidence="1">
    <location>
        <begin position="1"/>
        <end position="35"/>
    </location>
</feature>
<dbReference type="GeneID" id="19046335"/>
<dbReference type="Proteomes" id="UP000013827">
    <property type="component" value="Unassembled WGS sequence"/>
</dbReference>
<dbReference type="RefSeq" id="XP_005770763.1">
    <property type="nucleotide sequence ID" value="XM_005770706.1"/>
</dbReference>